<dbReference type="AlphaFoldDB" id="A0A2N1IUX2"/>
<accession>A0A2N1IUX2</accession>
<dbReference type="Proteomes" id="UP000233399">
    <property type="component" value="Unassembled WGS sequence"/>
</dbReference>
<reference evidence="1 2" key="1">
    <citation type="submission" date="2017-12" db="EMBL/GenBank/DDBJ databases">
        <title>Isolation and characterization of an aerobic denitrifying Pseudomonas monteilii CY06 from aquaculture ponds.</title>
        <authorList>
            <person name="Ma Q."/>
            <person name="Cai Y."/>
            <person name="He Z."/>
        </authorList>
    </citation>
    <scope>NUCLEOTIDE SEQUENCE [LARGE SCALE GENOMIC DNA]</scope>
    <source>
        <strain evidence="1 2">CY06</strain>
    </source>
</reference>
<gene>
    <name evidence="1" type="ORF">CXB65_09890</name>
</gene>
<evidence type="ECO:0000313" key="2">
    <source>
        <dbReference type="Proteomes" id="UP000233399"/>
    </source>
</evidence>
<protein>
    <recommendedName>
        <fullName evidence="3">Immunity protein 43 domain-containing protein</fullName>
    </recommendedName>
</protein>
<dbReference type="EMBL" id="PJCG01000011">
    <property type="protein sequence ID" value="PKI24535.1"/>
    <property type="molecule type" value="Genomic_DNA"/>
</dbReference>
<proteinExistence type="predicted"/>
<name>A0A2N1IUX2_9PSED</name>
<evidence type="ECO:0008006" key="3">
    <source>
        <dbReference type="Google" id="ProtNLM"/>
    </source>
</evidence>
<evidence type="ECO:0000313" key="1">
    <source>
        <dbReference type="EMBL" id="PKI24535.1"/>
    </source>
</evidence>
<dbReference type="RefSeq" id="WP_028697470.1">
    <property type="nucleotide sequence ID" value="NZ_KK214944.1"/>
</dbReference>
<organism evidence="1 2">
    <name type="scientific">Pseudomonas monteilii</name>
    <dbReference type="NCBI Taxonomy" id="76759"/>
    <lineage>
        <taxon>Bacteria</taxon>
        <taxon>Pseudomonadati</taxon>
        <taxon>Pseudomonadota</taxon>
        <taxon>Gammaproteobacteria</taxon>
        <taxon>Pseudomonadales</taxon>
        <taxon>Pseudomonadaceae</taxon>
        <taxon>Pseudomonas</taxon>
    </lineage>
</organism>
<comment type="caution">
    <text evidence="1">The sequence shown here is derived from an EMBL/GenBank/DDBJ whole genome shotgun (WGS) entry which is preliminary data.</text>
</comment>
<sequence length="211" mass="23973">MSGSNYYVLRYNPQESGCPIVLSGFFNCNEFEWDPFESNPLELNIAKQYVLQLSGLEMELSDLEFDYYSIGDTFVSREFLAVCDKVGGKYKAIPLQITYKEQCRQGDFFIFLPGESLAAMDKVESVFETSKDLETGLEIESNIYTGGMNIDAISRFVVSPELQSDIFRCQETLELFCSERFKSAATGLKGVSFEKVDDNYSYDTWAELSDI</sequence>